<evidence type="ECO:0000256" key="1">
    <source>
        <dbReference type="ARBA" id="ARBA00004477"/>
    </source>
</evidence>
<evidence type="ECO:0000313" key="10">
    <source>
        <dbReference type="EMBL" id="ORD96538.1"/>
    </source>
</evidence>
<feature type="transmembrane region" description="Helical" evidence="9">
    <location>
        <begin position="25"/>
        <end position="45"/>
    </location>
</feature>
<keyword evidence="6 9" id="KW-1133">Transmembrane helix</keyword>
<comment type="caution">
    <text evidence="10">The sequence shown here is derived from an EMBL/GenBank/DDBJ whole genome shotgun (WGS) entry which is preliminary data.</text>
</comment>
<evidence type="ECO:0000313" key="11">
    <source>
        <dbReference type="EMBL" id="ORE00191.1"/>
    </source>
</evidence>
<dbReference type="InterPro" id="IPR009542">
    <property type="entry name" value="Spc1/SPCS1"/>
</dbReference>
<dbReference type="AlphaFoldDB" id="A0A1X0Q9V5"/>
<dbReference type="GO" id="GO:0045047">
    <property type="term" value="P:protein targeting to ER"/>
    <property type="evidence" value="ECO:0007669"/>
    <property type="project" value="TreeGrafter"/>
</dbReference>
<feature type="transmembrane region" description="Helical" evidence="9">
    <location>
        <begin position="51"/>
        <end position="73"/>
    </location>
</feature>
<comment type="function">
    <text evidence="8">Component of the signal peptidase complex (SPC) which catalyzes the cleavage of N-terminal signal sequences from nascent proteins as they are translocated into the lumen of the endoplasmic reticulum. Dispensable for SPC enzymatic activity.</text>
</comment>
<gene>
    <name evidence="11" type="ORF">A0H76_2038</name>
    <name evidence="10" type="ORF">HERIO_1532</name>
</gene>
<dbReference type="Pfam" id="PF06645">
    <property type="entry name" value="SPC12"/>
    <property type="match status" value="1"/>
</dbReference>
<name>A0A1X0Q9V5_9MICR</name>
<dbReference type="Proteomes" id="UP000192356">
    <property type="component" value="Unassembled WGS sequence"/>
</dbReference>
<dbReference type="VEuPathDB" id="MicrosporidiaDB:A0H76_2038"/>
<dbReference type="GO" id="GO:0006465">
    <property type="term" value="P:signal peptide processing"/>
    <property type="evidence" value="ECO:0007669"/>
    <property type="project" value="InterPro"/>
</dbReference>
<keyword evidence="12" id="KW-1185">Reference proteome</keyword>
<evidence type="ECO:0000256" key="9">
    <source>
        <dbReference type="SAM" id="Phobius"/>
    </source>
</evidence>
<dbReference type="EMBL" id="LVKB01000080">
    <property type="protein sequence ID" value="ORD96538.1"/>
    <property type="molecule type" value="Genomic_DNA"/>
</dbReference>
<evidence type="ECO:0000256" key="4">
    <source>
        <dbReference type="ARBA" id="ARBA00022692"/>
    </source>
</evidence>
<evidence type="ECO:0000256" key="3">
    <source>
        <dbReference type="ARBA" id="ARBA00017059"/>
    </source>
</evidence>
<evidence type="ECO:0000256" key="2">
    <source>
        <dbReference type="ARBA" id="ARBA00005245"/>
    </source>
</evidence>
<evidence type="ECO:0000256" key="5">
    <source>
        <dbReference type="ARBA" id="ARBA00022824"/>
    </source>
</evidence>
<evidence type="ECO:0000313" key="12">
    <source>
        <dbReference type="Proteomes" id="UP000192356"/>
    </source>
</evidence>
<reference evidence="12 13" key="1">
    <citation type="journal article" date="2017" name="Environ. Microbiol.">
        <title>Decay of the glycolytic pathway and adaptation to intranuclear parasitism within Enterocytozoonidae microsporidia.</title>
        <authorList>
            <person name="Wiredu Boakye D."/>
            <person name="Jaroenlak P."/>
            <person name="Prachumwat A."/>
            <person name="Williams T.A."/>
            <person name="Bateman K.S."/>
            <person name="Itsathitphaisarn O."/>
            <person name="Sritunyalucksana K."/>
            <person name="Paszkiewicz K.H."/>
            <person name="Moore K.A."/>
            <person name="Stentiford G.D."/>
            <person name="Williams B.A."/>
        </authorList>
    </citation>
    <scope>NUCLEOTIDE SEQUENCE [LARGE SCALE GENOMIC DNA]</scope>
    <source>
        <strain evidence="11">Canceri</strain>
        <strain evidence="13">canceri</strain>
        <strain evidence="10 12">GB1</strain>
    </source>
</reference>
<keyword evidence="5" id="KW-0256">Endoplasmic reticulum</keyword>
<accession>A0A1X0Q9V5</accession>
<comment type="similarity">
    <text evidence="2">Belongs to the SPCS1 family.</text>
</comment>
<dbReference type="EMBL" id="LTAI01000053">
    <property type="protein sequence ID" value="ORE00191.1"/>
    <property type="molecule type" value="Genomic_DNA"/>
</dbReference>
<dbReference type="OrthoDB" id="263893at2759"/>
<sequence>MMLFNKISNLIDPKLDYYGQKHNKIMMHSIFLIGFTLSLILGLIFKKIKIVIHGMVATVIINLILTIPSWYFYRKNPLLFKKRKTE</sequence>
<dbReference type="PANTHER" id="PTHR13202">
    <property type="entry name" value="MICROSOMAL SIGNAL PEPTIDASE 12 KDA SUBUNIT"/>
    <property type="match status" value="1"/>
</dbReference>
<keyword evidence="7 9" id="KW-0472">Membrane</keyword>
<dbReference type="GO" id="GO:0005787">
    <property type="term" value="C:signal peptidase complex"/>
    <property type="evidence" value="ECO:0007669"/>
    <property type="project" value="InterPro"/>
</dbReference>
<keyword evidence="4 9" id="KW-0812">Transmembrane</keyword>
<dbReference type="PANTHER" id="PTHR13202:SF0">
    <property type="entry name" value="SIGNAL PEPTIDASE COMPLEX SUBUNIT 1"/>
    <property type="match status" value="1"/>
</dbReference>
<comment type="subcellular location">
    <subcellularLocation>
        <location evidence="1">Endoplasmic reticulum membrane</location>
        <topology evidence="1">Multi-pass membrane protein</topology>
    </subcellularLocation>
</comment>
<dbReference type="Proteomes" id="UP000192501">
    <property type="component" value="Unassembled WGS sequence"/>
</dbReference>
<evidence type="ECO:0000256" key="6">
    <source>
        <dbReference type="ARBA" id="ARBA00022989"/>
    </source>
</evidence>
<evidence type="ECO:0000256" key="8">
    <source>
        <dbReference type="ARBA" id="ARBA00045204"/>
    </source>
</evidence>
<evidence type="ECO:0000256" key="7">
    <source>
        <dbReference type="ARBA" id="ARBA00023136"/>
    </source>
</evidence>
<proteinExistence type="inferred from homology"/>
<protein>
    <recommendedName>
        <fullName evidence="3">Signal peptidase complex subunit 1</fullName>
    </recommendedName>
</protein>
<evidence type="ECO:0000313" key="13">
    <source>
        <dbReference type="Proteomes" id="UP000192501"/>
    </source>
</evidence>
<dbReference type="VEuPathDB" id="MicrosporidiaDB:HERIO_1532"/>
<organism evidence="10 12">
    <name type="scientific">Hepatospora eriocheir</name>
    <dbReference type="NCBI Taxonomy" id="1081669"/>
    <lineage>
        <taxon>Eukaryota</taxon>
        <taxon>Fungi</taxon>
        <taxon>Fungi incertae sedis</taxon>
        <taxon>Microsporidia</taxon>
        <taxon>Hepatosporidae</taxon>
        <taxon>Hepatospora</taxon>
    </lineage>
</organism>